<keyword evidence="9 13" id="KW-0067">ATP-binding</keyword>
<evidence type="ECO:0000256" key="5">
    <source>
        <dbReference type="ARBA" id="ARBA00022598"/>
    </source>
</evidence>
<dbReference type="CDD" id="cd00672">
    <property type="entry name" value="CysRS_core"/>
    <property type="match status" value="1"/>
</dbReference>
<sequence length="441" mass="48961">MALRLYNTMTRTKDAFVPIDPARVRVYACGPTVYDFAHIGNARPVIVFDVLFRLLRHLYGTDHVTYVRNITDVDDKINARAAERGVSIREVTEGTARQFRDDVAALGCLPPTVEPRATDHIAEMRDIIDRLVASGHAYVAEEHVLFHVPSMPDYGALSRRPLDEMEAGARVDVAPYKRSPLDFVLWKPSPPDWPAWPSPAGIATPGRPGWHIECSAMAWRHLGEVFDIHAGGVDLTFPHHENEIAQSRCCFGTDVMANVWMHNGFLQVEGQKMSKSLGNFLTIRELLADWPGEVLRLAMLRTQYRQPIDWTLRSLEESARVLERWYGAAGRDAGDPAPAVLEALFDDLNTPLVLSELHRQEGAALAGSLALLGFSLDPAALTRPGAAEVDAAVVEALLARRREARAAKNWAESDRLRDEVVALGVVIKDNKDGTTSWEVAR</sequence>
<keyword evidence="17" id="KW-1185">Reference proteome</keyword>
<reference evidence="16 17" key="1">
    <citation type="submission" date="2019-09" db="EMBL/GenBank/DDBJ databases">
        <title>Salinarimonas rosea gen. nov., sp. nov., a new member of the a-2 subgroup of the Proteobacteria.</title>
        <authorList>
            <person name="Liu J."/>
        </authorList>
    </citation>
    <scope>NUCLEOTIDE SEQUENCE [LARGE SCALE GENOMIC DNA]</scope>
    <source>
        <strain evidence="16 17">BN140002</strain>
    </source>
</reference>
<dbReference type="EC" id="6.1.1.16" evidence="13"/>
<evidence type="ECO:0000313" key="17">
    <source>
        <dbReference type="Proteomes" id="UP000323142"/>
    </source>
</evidence>
<evidence type="ECO:0000256" key="10">
    <source>
        <dbReference type="ARBA" id="ARBA00022917"/>
    </source>
</evidence>
<feature type="domain" description="tRNA synthetases class I catalytic" evidence="14">
    <location>
        <begin position="16"/>
        <end position="318"/>
    </location>
</feature>
<evidence type="ECO:0000256" key="3">
    <source>
        <dbReference type="ARBA" id="ARBA00011245"/>
    </source>
</evidence>
<dbReference type="PANTHER" id="PTHR10890:SF3">
    <property type="entry name" value="CYSTEINE--TRNA LIGASE, CYTOPLASMIC"/>
    <property type="match status" value="1"/>
</dbReference>
<feature type="binding site" evidence="13">
    <location>
        <position position="29"/>
    </location>
    <ligand>
        <name>Zn(2+)</name>
        <dbReference type="ChEBI" id="CHEBI:29105"/>
    </ligand>
</feature>
<feature type="binding site" evidence="13">
    <location>
        <position position="239"/>
    </location>
    <ligand>
        <name>Zn(2+)</name>
        <dbReference type="ChEBI" id="CHEBI:29105"/>
    </ligand>
</feature>
<evidence type="ECO:0000256" key="2">
    <source>
        <dbReference type="ARBA" id="ARBA00005594"/>
    </source>
</evidence>
<dbReference type="OrthoDB" id="9815130at2"/>
<feature type="domain" description="Cysteinyl-tRNA ligase anticodon binding" evidence="15">
    <location>
        <begin position="393"/>
        <end position="433"/>
    </location>
</feature>
<evidence type="ECO:0000256" key="13">
    <source>
        <dbReference type="HAMAP-Rule" id="MF_00041"/>
    </source>
</evidence>
<dbReference type="Pfam" id="PF01406">
    <property type="entry name" value="tRNA-synt_1e"/>
    <property type="match status" value="1"/>
</dbReference>
<comment type="caution">
    <text evidence="16">The sequence shown here is derived from an EMBL/GenBank/DDBJ whole genome shotgun (WGS) entry which is preliminary data.</text>
</comment>
<comment type="subcellular location">
    <subcellularLocation>
        <location evidence="1 13">Cytoplasm</location>
    </subcellularLocation>
</comment>
<evidence type="ECO:0000256" key="12">
    <source>
        <dbReference type="ARBA" id="ARBA00047398"/>
    </source>
</evidence>
<evidence type="ECO:0000256" key="8">
    <source>
        <dbReference type="ARBA" id="ARBA00022833"/>
    </source>
</evidence>
<evidence type="ECO:0000256" key="7">
    <source>
        <dbReference type="ARBA" id="ARBA00022741"/>
    </source>
</evidence>
<dbReference type="HAMAP" id="MF_00041">
    <property type="entry name" value="Cys_tRNA_synth"/>
    <property type="match status" value="1"/>
</dbReference>
<evidence type="ECO:0000313" key="16">
    <source>
        <dbReference type="EMBL" id="KAA2237458.1"/>
    </source>
</evidence>
<dbReference type="InterPro" id="IPR032678">
    <property type="entry name" value="tRNA-synt_1_cat_dom"/>
</dbReference>
<comment type="cofactor">
    <cofactor evidence="13">
        <name>Zn(2+)</name>
        <dbReference type="ChEBI" id="CHEBI:29105"/>
    </cofactor>
    <text evidence="13">Binds 1 zinc ion per subunit.</text>
</comment>
<dbReference type="AlphaFoldDB" id="A0A5B2VFQ2"/>
<feature type="binding site" evidence="13">
    <location>
        <position position="275"/>
    </location>
    <ligand>
        <name>ATP</name>
        <dbReference type="ChEBI" id="CHEBI:30616"/>
    </ligand>
</feature>
<accession>A0A5B2VFQ2</accession>
<dbReference type="GO" id="GO:0008270">
    <property type="term" value="F:zinc ion binding"/>
    <property type="evidence" value="ECO:0007669"/>
    <property type="project" value="UniProtKB-UniRule"/>
</dbReference>
<feature type="short sequence motif" description="'HIGH' region" evidence="13">
    <location>
        <begin position="31"/>
        <end position="41"/>
    </location>
</feature>
<name>A0A5B2VFQ2_9HYPH</name>
<gene>
    <name evidence="13" type="primary">cysS</name>
    <name evidence="16" type="ORF">F0L46_10715</name>
</gene>
<dbReference type="Gene3D" id="1.20.120.1910">
    <property type="entry name" value="Cysteine-tRNA ligase, C-terminal anti-codon recognition domain"/>
    <property type="match status" value="1"/>
</dbReference>
<comment type="similarity">
    <text evidence="2 13">Belongs to the class-I aminoacyl-tRNA synthetase family.</text>
</comment>
<keyword evidence="8 13" id="KW-0862">Zinc</keyword>
<feature type="binding site" evidence="13">
    <location>
        <position position="243"/>
    </location>
    <ligand>
        <name>Zn(2+)</name>
        <dbReference type="ChEBI" id="CHEBI:29105"/>
    </ligand>
</feature>
<evidence type="ECO:0000256" key="9">
    <source>
        <dbReference type="ARBA" id="ARBA00022840"/>
    </source>
</evidence>
<dbReference type="InterPro" id="IPR009080">
    <property type="entry name" value="tRNAsynth_Ia_anticodon-bd"/>
</dbReference>
<dbReference type="PANTHER" id="PTHR10890">
    <property type="entry name" value="CYSTEINYL-TRNA SYNTHETASE"/>
    <property type="match status" value="1"/>
</dbReference>
<organism evidence="16 17">
    <name type="scientific">Salinarimonas soli</name>
    <dbReference type="NCBI Taxonomy" id="1638099"/>
    <lineage>
        <taxon>Bacteria</taxon>
        <taxon>Pseudomonadati</taxon>
        <taxon>Pseudomonadota</taxon>
        <taxon>Alphaproteobacteria</taxon>
        <taxon>Hyphomicrobiales</taxon>
        <taxon>Salinarimonadaceae</taxon>
        <taxon>Salinarimonas</taxon>
    </lineage>
</organism>
<dbReference type="Gene3D" id="3.40.50.620">
    <property type="entry name" value="HUPs"/>
    <property type="match status" value="1"/>
</dbReference>
<keyword evidence="5 13" id="KW-0436">Ligase</keyword>
<keyword evidence="6 13" id="KW-0479">Metal-binding</keyword>
<dbReference type="GO" id="GO:0006423">
    <property type="term" value="P:cysteinyl-tRNA aminoacylation"/>
    <property type="evidence" value="ECO:0007669"/>
    <property type="project" value="UniProtKB-UniRule"/>
</dbReference>
<dbReference type="GO" id="GO:0005524">
    <property type="term" value="F:ATP binding"/>
    <property type="evidence" value="ECO:0007669"/>
    <property type="project" value="UniProtKB-UniRule"/>
</dbReference>
<dbReference type="PRINTS" id="PR00983">
    <property type="entry name" value="TRNASYNTHCYS"/>
</dbReference>
<evidence type="ECO:0000256" key="4">
    <source>
        <dbReference type="ARBA" id="ARBA00022490"/>
    </source>
</evidence>
<dbReference type="SUPFAM" id="SSF47323">
    <property type="entry name" value="Anticodon-binding domain of a subclass of class I aminoacyl-tRNA synthetases"/>
    <property type="match status" value="1"/>
</dbReference>
<feature type="short sequence motif" description="'KMSKS' region" evidence="13">
    <location>
        <begin position="272"/>
        <end position="276"/>
    </location>
</feature>
<comment type="subunit">
    <text evidence="3 13">Monomer.</text>
</comment>
<reference evidence="16 17" key="2">
    <citation type="submission" date="2019-09" db="EMBL/GenBank/DDBJ databases">
        <authorList>
            <person name="Jin C."/>
        </authorList>
    </citation>
    <scope>NUCLEOTIDE SEQUENCE [LARGE SCALE GENOMIC DNA]</scope>
    <source>
        <strain evidence="16 17">BN140002</strain>
    </source>
</reference>
<evidence type="ECO:0000256" key="6">
    <source>
        <dbReference type="ARBA" id="ARBA00022723"/>
    </source>
</evidence>
<evidence type="ECO:0000256" key="1">
    <source>
        <dbReference type="ARBA" id="ARBA00004496"/>
    </source>
</evidence>
<comment type="catalytic activity">
    <reaction evidence="12 13">
        <text>tRNA(Cys) + L-cysteine + ATP = L-cysteinyl-tRNA(Cys) + AMP + diphosphate</text>
        <dbReference type="Rhea" id="RHEA:17773"/>
        <dbReference type="Rhea" id="RHEA-COMP:9661"/>
        <dbReference type="Rhea" id="RHEA-COMP:9679"/>
        <dbReference type="ChEBI" id="CHEBI:30616"/>
        <dbReference type="ChEBI" id="CHEBI:33019"/>
        <dbReference type="ChEBI" id="CHEBI:35235"/>
        <dbReference type="ChEBI" id="CHEBI:78442"/>
        <dbReference type="ChEBI" id="CHEBI:78517"/>
        <dbReference type="ChEBI" id="CHEBI:456215"/>
        <dbReference type="EC" id="6.1.1.16"/>
    </reaction>
</comment>
<feature type="binding site" evidence="13">
    <location>
        <position position="214"/>
    </location>
    <ligand>
        <name>Zn(2+)</name>
        <dbReference type="ChEBI" id="CHEBI:29105"/>
    </ligand>
</feature>
<keyword evidence="11 13" id="KW-0030">Aminoacyl-tRNA synthetase</keyword>
<evidence type="ECO:0000259" key="14">
    <source>
        <dbReference type="Pfam" id="PF01406"/>
    </source>
</evidence>
<dbReference type="NCBIfam" id="TIGR00435">
    <property type="entry name" value="cysS"/>
    <property type="match status" value="1"/>
</dbReference>
<protein>
    <recommendedName>
        <fullName evidence="13">Cysteine--tRNA ligase</fullName>
        <ecNumber evidence="13">6.1.1.16</ecNumber>
    </recommendedName>
    <alternativeName>
        <fullName evidence="13">Cysteinyl-tRNA synthetase</fullName>
        <shortName evidence="13">CysRS</shortName>
    </alternativeName>
</protein>
<dbReference type="EMBL" id="VUOA01000019">
    <property type="protein sequence ID" value="KAA2237458.1"/>
    <property type="molecule type" value="Genomic_DNA"/>
</dbReference>
<keyword evidence="7 13" id="KW-0547">Nucleotide-binding</keyword>
<dbReference type="InterPro" id="IPR015803">
    <property type="entry name" value="Cys-tRNA-ligase"/>
</dbReference>
<dbReference type="InterPro" id="IPR056411">
    <property type="entry name" value="CysS_C"/>
</dbReference>
<keyword evidence="10 13" id="KW-0648">Protein biosynthesis</keyword>
<dbReference type="InterPro" id="IPR024909">
    <property type="entry name" value="Cys-tRNA/MSH_ligase"/>
</dbReference>
<evidence type="ECO:0000256" key="11">
    <source>
        <dbReference type="ARBA" id="ARBA00023146"/>
    </source>
</evidence>
<dbReference type="FunFam" id="3.40.50.620:FF:000068">
    <property type="entry name" value="Cysteine--tRNA ligase"/>
    <property type="match status" value="1"/>
</dbReference>
<proteinExistence type="inferred from homology"/>
<evidence type="ECO:0000259" key="15">
    <source>
        <dbReference type="Pfam" id="PF23493"/>
    </source>
</evidence>
<dbReference type="GO" id="GO:0004817">
    <property type="term" value="F:cysteine-tRNA ligase activity"/>
    <property type="evidence" value="ECO:0007669"/>
    <property type="project" value="UniProtKB-UniRule"/>
</dbReference>
<dbReference type="RefSeq" id="WP_149817281.1">
    <property type="nucleotide sequence ID" value="NZ_VUOA01000019.1"/>
</dbReference>
<dbReference type="GO" id="GO:0005829">
    <property type="term" value="C:cytosol"/>
    <property type="evidence" value="ECO:0007669"/>
    <property type="project" value="TreeGrafter"/>
</dbReference>
<dbReference type="SUPFAM" id="SSF52374">
    <property type="entry name" value="Nucleotidylyl transferase"/>
    <property type="match status" value="1"/>
</dbReference>
<dbReference type="InterPro" id="IPR014729">
    <property type="entry name" value="Rossmann-like_a/b/a_fold"/>
</dbReference>
<keyword evidence="4 13" id="KW-0963">Cytoplasm</keyword>
<dbReference type="Proteomes" id="UP000323142">
    <property type="component" value="Unassembled WGS sequence"/>
</dbReference>
<dbReference type="Pfam" id="PF23493">
    <property type="entry name" value="CysS_C"/>
    <property type="match status" value="1"/>
</dbReference>